<dbReference type="Pfam" id="PF13175">
    <property type="entry name" value="AAA_15"/>
    <property type="match status" value="1"/>
</dbReference>
<dbReference type="GO" id="GO:0005524">
    <property type="term" value="F:ATP binding"/>
    <property type="evidence" value="ECO:0007669"/>
    <property type="project" value="InterPro"/>
</dbReference>
<sequence length="407" mass="46168">MKITNIKVKGYKNLLDCTYNMNNFNVLIGANNSGKSNLLEIFSFLDDIISGSDDVKTKIFSGESLRGKISSDYTPFLQNSNISLELEFQDEIGEEYFKYIYYLEIKTVEAFHKANGHIIKEYLKCKNTKKTGSMKTVFERNDTTVDVIKGSKISKIDNTESLLTLISKISDIKESLEDEAQRGISDVFIIAKTPVIYSSANEIRDTFSFEKRESMSVIKNGRIATIDILNKIEEILDSDEKQYFEEIIADILKLSIKINDIKMGSRAFKYITVQYINDDGSLSDYENNINQLSDGTLIVLNILTCLVSNKYPVLAIEELENCIHPKLLKKLIEFIGAQFSNIQLIITTHSPVLINMVKLENVSYIVNKNYTGAKIEAVKNKKALVKELSGPFSNFSDIFELLEDEDD</sequence>
<protein>
    <submittedName>
        <fullName evidence="2">DNA replication and repair protein RecF</fullName>
    </submittedName>
</protein>
<feature type="domain" description="Endonuclease GajA/Old nuclease/RecF-like AAA" evidence="1">
    <location>
        <begin position="1"/>
        <end position="354"/>
    </location>
</feature>
<dbReference type="InterPro" id="IPR041685">
    <property type="entry name" value="AAA_GajA/Old/RecF-like"/>
</dbReference>
<dbReference type="GO" id="GO:0016887">
    <property type="term" value="F:ATP hydrolysis activity"/>
    <property type="evidence" value="ECO:0007669"/>
    <property type="project" value="InterPro"/>
</dbReference>
<dbReference type="InterPro" id="IPR014555">
    <property type="entry name" value="RecF-like"/>
</dbReference>
<evidence type="ECO:0000313" key="3">
    <source>
        <dbReference type="Proteomes" id="UP000190890"/>
    </source>
</evidence>
<name>A0A1S8TVW4_9CLOT</name>
<organism evidence="2 3">
    <name type="scientific">Clostridium puniceum</name>
    <dbReference type="NCBI Taxonomy" id="29367"/>
    <lineage>
        <taxon>Bacteria</taxon>
        <taxon>Bacillati</taxon>
        <taxon>Bacillota</taxon>
        <taxon>Clostridia</taxon>
        <taxon>Eubacteriales</taxon>
        <taxon>Clostridiaceae</taxon>
        <taxon>Clostridium</taxon>
    </lineage>
</organism>
<dbReference type="Gene3D" id="3.40.50.300">
    <property type="entry name" value="P-loop containing nucleotide triphosphate hydrolases"/>
    <property type="match status" value="1"/>
</dbReference>
<evidence type="ECO:0000259" key="1">
    <source>
        <dbReference type="Pfam" id="PF13175"/>
    </source>
</evidence>
<dbReference type="PANTHER" id="PTHR40396:SF1">
    <property type="entry name" value="ATPASE AAA-TYPE CORE DOMAIN-CONTAINING PROTEIN"/>
    <property type="match status" value="1"/>
</dbReference>
<gene>
    <name evidence="2" type="primary">recF_1</name>
    <name evidence="2" type="ORF">CLPUN_07590</name>
</gene>
<accession>A0A1S8TVW4</accession>
<dbReference type="PANTHER" id="PTHR40396">
    <property type="entry name" value="ATPASE-LIKE PROTEIN"/>
    <property type="match status" value="1"/>
</dbReference>
<proteinExistence type="predicted"/>
<dbReference type="STRING" id="29367.CLPUN_07590"/>
<dbReference type="AlphaFoldDB" id="A0A1S8TVW4"/>
<evidence type="ECO:0000313" key="2">
    <source>
        <dbReference type="EMBL" id="OOM81897.1"/>
    </source>
</evidence>
<dbReference type="SUPFAM" id="SSF52540">
    <property type="entry name" value="P-loop containing nucleoside triphosphate hydrolases"/>
    <property type="match status" value="1"/>
</dbReference>
<dbReference type="RefSeq" id="WP_077846039.1">
    <property type="nucleotide sequence ID" value="NZ_LZZM01000043.1"/>
</dbReference>
<dbReference type="EMBL" id="LZZM01000043">
    <property type="protein sequence ID" value="OOM81897.1"/>
    <property type="molecule type" value="Genomic_DNA"/>
</dbReference>
<keyword evidence="3" id="KW-1185">Reference proteome</keyword>
<dbReference type="Proteomes" id="UP000190890">
    <property type="component" value="Unassembled WGS sequence"/>
</dbReference>
<comment type="caution">
    <text evidence="2">The sequence shown here is derived from an EMBL/GenBank/DDBJ whole genome shotgun (WGS) entry which is preliminary data.</text>
</comment>
<dbReference type="InterPro" id="IPR027417">
    <property type="entry name" value="P-loop_NTPase"/>
</dbReference>
<dbReference type="OrthoDB" id="1803022at2"/>
<reference evidence="2 3" key="1">
    <citation type="submission" date="2016-05" db="EMBL/GenBank/DDBJ databases">
        <title>Microbial solvent formation.</title>
        <authorList>
            <person name="Poehlein A."/>
            <person name="Montoya Solano J.D."/>
            <person name="Flitsch S."/>
            <person name="Krabben P."/>
            <person name="Duerre P."/>
            <person name="Daniel R."/>
        </authorList>
    </citation>
    <scope>NUCLEOTIDE SEQUENCE [LARGE SCALE GENOMIC DNA]</scope>
    <source>
        <strain evidence="2 3">DSM 2619</strain>
    </source>
</reference>
<dbReference type="PIRSF" id="PIRSF029347">
    <property type="entry name" value="RecF"/>
    <property type="match status" value="1"/>
</dbReference>